<reference evidence="2 3" key="1">
    <citation type="submission" date="2020-02" db="EMBL/GenBank/DDBJ databases">
        <title>Whole-genome analyses of novel actinobacteria.</title>
        <authorList>
            <person name="Sahin N."/>
            <person name="Gencbay T."/>
        </authorList>
    </citation>
    <scope>NUCLEOTIDE SEQUENCE [LARGE SCALE GENOMIC DNA]</scope>
    <source>
        <strain evidence="2 3">HC44</strain>
    </source>
</reference>
<name>A0A6G4VB98_9ACTN</name>
<sequence length="267" mass="30146">MTGKDLESSRFPRAVRYHPDWIRSSVSGGANSLWLTEWLTEEMDLRPGMRILDLGCGRGASSVFLHHEFNVQVWATDLWFSADERLQRVRDADAGHAVFPIHADARSLPFAAGFFDAIVSIDSFVYYGTDDLYLNYLARFVKPGGQIGIVGAGLTREIDGPPPAHLTAWWEPSMACLHSATWWRRHWERSGIAHVEVADTMTDGWEHWLRWQHTVAPDNTVEIDALTADQGRCLGYVRAIARRTDATPDEPITSVPVTYAKHPVYRT</sequence>
<dbReference type="SUPFAM" id="SSF53335">
    <property type="entry name" value="S-adenosyl-L-methionine-dependent methyltransferases"/>
    <property type="match status" value="1"/>
</dbReference>
<dbReference type="Proteomes" id="UP000472335">
    <property type="component" value="Unassembled WGS sequence"/>
</dbReference>
<keyword evidence="2" id="KW-0808">Transferase</keyword>
<comment type="caution">
    <text evidence="2">The sequence shown here is derived from an EMBL/GenBank/DDBJ whole genome shotgun (WGS) entry which is preliminary data.</text>
</comment>
<dbReference type="PANTHER" id="PTHR44068">
    <property type="entry name" value="ZGC:194242"/>
    <property type="match status" value="1"/>
</dbReference>
<dbReference type="Gene3D" id="3.40.50.150">
    <property type="entry name" value="Vaccinia Virus protein VP39"/>
    <property type="match status" value="1"/>
</dbReference>
<dbReference type="RefSeq" id="WP_165263548.1">
    <property type="nucleotide sequence ID" value="NZ_JAAKZY010000095.1"/>
</dbReference>
<evidence type="ECO:0000259" key="1">
    <source>
        <dbReference type="Pfam" id="PF13649"/>
    </source>
</evidence>
<dbReference type="CDD" id="cd02440">
    <property type="entry name" value="AdoMet_MTases"/>
    <property type="match status" value="1"/>
</dbReference>
<gene>
    <name evidence="2" type="ORF">G5C60_27125</name>
</gene>
<dbReference type="InterPro" id="IPR050447">
    <property type="entry name" value="Erg6_SMT_methyltransf"/>
</dbReference>
<feature type="domain" description="Methyltransferase" evidence="1">
    <location>
        <begin position="51"/>
        <end position="145"/>
    </location>
</feature>
<protein>
    <submittedName>
        <fullName evidence="2">Class I SAM-dependent methyltransferase</fullName>
    </submittedName>
</protein>
<keyword evidence="3" id="KW-1185">Reference proteome</keyword>
<organism evidence="2 3">
    <name type="scientific">Streptomyces scabichelini</name>
    <dbReference type="NCBI Taxonomy" id="2711217"/>
    <lineage>
        <taxon>Bacteria</taxon>
        <taxon>Bacillati</taxon>
        <taxon>Actinomycetota</taxon>
        <taxon>Actinomycetes</taxon>
        <taxon>Kitasatosporales</taxon>
        <taxon>Streptomycetaceae</taxon>
        <taxon>Streptomyces</taxon>
    </lineage>
</organism>
<dbReference type="InterPro" id="IPR029063">
    <property type="entry name" value="SAM-dependent_MTases_sf"/>
</dbReference>
<keyword evidence="2" id="KW-0489">Methyltransferase</keyword>
<dbReference type="PANTHER" id="PTHR44068:SF11">
    <property type="entry name" value="GERANYL DIPHOSPHATE 2-C-METHYLTRANSFERASE"/>
    <property type="match status" value="1"/>
</dbReference>
<dbReference type="GO" id="GO:0008168">
    <property type="term" value="F:methyltransferase activity"/>
    <property type="evidence" value="ECO:0007669"/>
    <property type="project" value="UniProtKB-KW"/>
</dbReference>
<dbReference type="EMBL" id="JAAKZY010000095">
    <property type="protein sequence ID" value="NGO11175.1"/>
    <property type="molecule type" value="Genomic_DNA"/>
</dbReference>
<evidence type="ECO:0000313" key="3">
    <source>
        <dbReference type="Proteomes" id="UP000472335"/>
    </source>
</evidence>
<proteinExistence type="predicted"/>
<dbReference type="InterPro" id="IPR041698">
    <property type="entry name" value="Methyltransf_25"/>
</dbReference>
<dbReference type="AlphaFoldDB" id="A0A6G4VB98"/>
<accession>A0A6G4VB98</accession>
<dbReference type="GO" id="GO:0032259">
    <property type="term" value="P:methylation"/>
    <property type="evidence" value="ECO:0007669"/>
    <property type="project" value="UniProtKB-KW"/>
</dbReference>
<dbReference type="Pfam" id="PF13649">
    <property type="entry name" value="Methyltransf_25"/>
    <property type="match status" value="1"/>
</dbReference>
<evidence type="ECO:0000313" key="2">
    <source>
        <dbReference type="EMBL" id="NGO11175.1"/>
    </source>
</evidence>